<accession>A0A6C0JHY1</accession>
<sequence length="130" mass="13700">MSSTPAAAPPPANKVATTTTVDTPLGTLGASSLLPSWMAGAYAIIVLVLVLVWVVLYWVGAAKLSYDTSGSAVWAFLAFLFAPFYYPYYAFFVSKPAPAPVGMLGGGRGDPIIGLYKAAKDVYKTFKPKA</sequence>
<dbReference type="AlphaFoldDB" id="A0A6C0JHY1"/>
<proteinExistence type="predicted"/>
<name>A0A6C0JHY1_9ZZZZ</name>
<feature type="transmembrane region" description="Helical" evidence="1">
    <location>
        <begin position="71"/>
        <end position="88"/>
    </location>
</feature>
<evidence type="ECO:0000313" key="2">
    <source>
        <dbReference type="EMBL" id="QHU04601.1"/>
    </source>
</evidence>
<evidence type="ECO:0000256" key="1">
    <source>
        <dbReference type="SAM" id="Phobius"/>
    </source>
</evidence>
<keyword evidence="1" id="KW-0812">Transmembrane</keyword>
<organism evidence="2">
    <name type="scientific">viral metagenome</name>
    <dbReference type="NCBI Taxonomy" id="1070528"/>
    <lineage>
        <taxon>unclassified sequences</taxon>
        <taxon>metagenomes</taxon>
        <taxon>organismal metagenomes</taxon>
    </lineage>
</organism>
<reference evidence="2" key="1">
    <citation type="journal article" date="2020" name="Nature">
        <title>Giant virus diversity and host interactions through global metagenomics.</title>
        <authorList>
            <person name="Schulz F."/>
            <person name="Roux S."/>
            <person name="Paez-Espino D."/>
            <person name="Jungbluth S."/>
            <person name="Walsh D.A."/>
            <person name="Denef V.J."/>
            <person name="McMahon K.D."/>
            <person name="Konstantinidis K.T."/>
            <person name="Eloe-Fadrosh E.A."/>
            <person name="Kyrpides N.C."/>
            <person name="Woyke T."/>
        </authorList>
    </citation>
    <scope>NUCLEOTIDE SEQUENCE</scope>
    <source>
        <strain evidence="2">GVMAG-M-3300027708-51</strain>
    </source>
</reference>
<keyword evidence="1" id="KW-0472">Membrane</keyword>
<feature type="transmembrane region" description="Helical" evidence="1">
    <location>
        <begin position="37"/>
        <end position="59"/>
    </location>
</feature>
<keyword evidence="1" id="KW-1133">Transmembrane helix</keyword>
<protein>
    <submittedName>
        <fullName evidence="2">Uncharacterized protein</fullName>
    </submittedName>
</protein>
<dbReference type="EMBL" id="MN740401">
    <property type="protein sequence ID" value="QHU04601.1"/>
    <property type="molecule type" value="Genomic_DNA"/>
</dbReference>